<evidence type="ECO:0000313" key="5">
    <source>
        <dbReference type="EMBL" id="MDC7695415.1"/>
    </source>
</evidence>
<dbReference type="InterPro" id="IPR039422">
    <property type="entry name" value="MarR/SlyA-like"/>
</dbReference>
<dbReference type="InterPro" id="IPR036390">
    <property type="entry name" value="WH_DNA-bd_sf"/>
</dbReference>
<comment type="caution">
    <text evidence="5">The sequence shown here is derived from an EMBL/GenBank/DDBJ whole genome shotgun (WGS) entry which is preliminary data.</text>
</comment>
<dbReference type="SMART" id="SM00347">
    <property type="entry name" value="HTH_MARR"/>
    <property type="match status" value="1"/>
</dbReference>
<dbReference type="PROSITE" id="PS50995">
    <property type="entry name" value="HTH_MARR_2"/>
    <property type="match status" value="1"/>
</dbReference>
<keyword evidence="3" id="KW-0804">Transcription</keyword>
<feature type="domain" description="HTH marR-type" evidence="4">
    <location>
        <begin position="4"/>
        <end position="137"/>
    </location>
</feature>
<name>A0ABT5IGT3_9CAUL</name>
<evidence type="ECO:0000313" key="6">
    <source>
        <dbReference type="Proteomes" id="UP001216595"/>
    </source>
</evidence>
<keyword evidence="6" id="KW-1185">Reference proteome</keyword>
<reference evidence="5 6" key="1">
    <citation type="submission" date="2023-01" db="EMBL/GenBank/DDBJ databases">
        <title>Novel species of the genus Asticcacaulis isolated from rivers.</title>
        <authorList>
            <person name="Lu H."/>
        </authorList>
    </citation>
    <scope>NUCLEOTIDE SEQUENCE [LARGE SCALE GENOMIC DNA]</scope>
    <source>
        <strain evidence="5 6">DXS10W</strain>
    </source>
</reference>
<accession>A0ABT5IGT3</accession>
<dbReference type="InterPro" id="IPR000835">
    <property type="entry name" value="HTH_MarR-typ"/>
</dbReference>
<evidence type="ECO:0000256" key="3">
    <source>
        <dbReference type="ARBA" id="ARBA00023163"/>
    </source>
</evidence>
<keyword evidence="1" id="KW-0805">Transcription regulation</keyword>
<evidence type="ECO:0000256" key="2">
    <source>
        <dbReference type="ARBA" id="ARBA00023125"/>
    </source>
</evidence>
<dbReference type="SUPFAM" id="SSF46785">
    <property type="entry name" value="Winged helix' DNA-binding domain"/>
    <property type="match status" value="1"/>
</dbReference>
<protein>
    <submittedName>
        <fullName evidence="5">MarR family transcriptional regulator</fullName>
    </submittedName>
</protein>
<sequence>MNYDERFSKALHMTARQWRAALDRRLRDLGMSEAAWMTIAAAAKSTPAPSQSELAQMLAVEPASMVAMIDRLTRLGFVERVPSPSDRRVKHVAVTAAGQAVYERIHQEATVFRAETLSRIDPQKLTIATEVIEQLQLIIADA</sequence>
<dbReference type="Gene3D" id="1.10.10.10">
    <property type="entry name" value="Winged helix-like DNA-binding domain superfamily/Winged helix DNA-binding domain"/>
    <property type="match status" value="1"/>
</dbReference>
<evidence type="ECO:0000259" key="4">
    <source>
        <dbReference type="PROSITE" id="PS50995"/>
    </source>
</evidence>
<keyword evidence="2" id="KW-0238">DNA-binding</keyword>
<proteinExistence type="predicted"/>
<dbReference type="Pfam" id="PF01047">
    <property type="entry name" value="MarR"/>
    <property type="match status" value="1"/>
</dbReference>
<dbReference type="PRINTS" id="PR00598">
    <property type="entry name" value="HTHMARR"/>
</dbReference>
<dbReference type="EMBL" id="JAQQKW010000008">
    <property type="protein sequence ID" value="MDC7695415.1"/>
    <property type="molecule type" value="Genomic_DNA"/>
</dbReference>
<organism evidence="5 6">
    <name type="scientific">Asticcacaulis currens</name>
    <dbReference type="NCBI Taxonomy" id="2984210"/>
    <lineage>
        <taxon>Bacteria</taxon>
        <taxon>Pseudomonadati</taxon>
        <taxon>Pseudomonadota</taxon>
        <taxon>Alphaproteobacteria</taxon>
        <taxon>Caulobacterales</taxon>
        <taxon>Caulobacteraceae</taxon>
        <taxon>Asticcacaulis</taxon>
    </lineage>
</organism>
<gene>
    <name evidence="5" type="ORF">PQU94_14130</name>
</gene>
<evidence type="ECO:0000256" key="1">
    <source>
        <dbReference type="ARBA" id="ARBA00023015"/>
    </source>
</evidence>
<dbReference type="InterPro" id="IPR036388">
    <property type="entry name" value="WH-like_DNA-bd_sf"/>
</dbReference>
<dbReference type="RefSeq" id="WP_272742076.1">
    <property type="nucleotide sequence ID" value="NZ_JAQQKW010000008.1"/>
</dbReference>
<dbReference type="PANTHER" id="PTHR33164">
    <property type="entry name" value="TRANSCRIPTIONAL REGULATOR, MARR FAMILY"/>
    <property type="match status" value="1"/>
</dbReference>
<dbReference type="Proteomes" id="UP001216595">
    <property type="component" value="Unassembled WGS sequence"/>
</dbReference>
<dbReference type="PANTHER" id="PTHR33164:SF64">
    <property type="entry name" value="TRANSCRIPTIONAL REGULATOR SLYA"/>
    <property type="match status" value="1"/>
</dbReference>